<dbReference type="Gene3D" id="1.20.58.70">
    <property type="match status" value="1"/>
</dbReference>
<dbReference type="Pfam" id="PF00804">
    <property type="entry name" value="Syntaxin"/>
    <property type="match status" value="1"/>
</dbReference>
<dbReference type="EMBL" id="JATAAI010000015">
    <property type="protein sequence ID" value="KAK1740414.1"/>
    <property type="molecule type" value="Genomic_DNA"/>
</dbReference>
<dbReference type="InterPro" id="IPR006011">
    <property type="entry name" value="Syntaxin_N"/>
</dbReference>
<name>A0AAD9DBZ5_9STRA</name>
<keyword evidence="4" id="KW-1185">Reference proteome</keyword>
<dbReference type="InterPro" id="IPR036770">
    <property type="entry name" value="Ankyrin_rpt-contain_sf"/>
</dbReference>
<keyword evidence="1" id="KW-0175">Coiled coil</keyword>
<dbReference type="Gene3D" id="1.25.40.20">
    <property type="entry name" value="Ankyrin repeat-containing domain"/>
    <property type="match status" value="1"/>
</dbReference>
<protein>
    <recommendedName>
        <fullName evidence="2">Syntaxin N-terminal domain-containing protein</fullName>
    </recommendedName>
</protein>
<dbReference type="GO" id="GO:0016192">
    <property type="term" value="P:vesicle-mediated transport"/>
    <property type="evidence" value="ECO:0007669"/>
    <property type="project" value="InterPro"/>
</dbReference>
<dbReference type="SUPFAM" id="SSF48403">
    <property type="entry name" value="Ankyrin repeat"/>
    <property type="match status" value="1"/>
</dbReference>
<feature type="coiled-coil region" evidence="1">
    <location>
        <begin position="168"/>
        <end position="236"/>
    </location>
</feature>
<gene>
    <name evidence="3" type="ORF">QTG54_008509</name>
</gene>
<dbReference type="SUPFAM" id="SSF47661">
    <property type="entry name" value="t-snare proteins"/>
    <property type="match status" value="1"/>
</dbReference>
<reference evidence="3" key="1">
    <citation type="submission" date="2023-06" db="EMBL/GenBank/DDBJ databases">
        <title>Survivors Of The Sea: Transcriptome response of Skeletonema marinoi to long-term dormancy.</title>
        <authorList>
            <person name="Pinder M.I.M."/>
            <person name="Kourtchenko O."/>
            <person name="Robertson E.K."/>
            <person name="Larsson T."/>
            <person name="Maumus F."/>
            <person name="Osuna-Cruz C.M."/>
            <person name="Vancaester E."/>
            <person name="Stenow R."/>
            <person name="Vandepoele K."/>
            <person name="Ploug H."/>
            <person name="Bruchert V."/>
            <person name="Godhe A."/>
            <person name="Topel M."/>
        </authorList>
    </citation>
    <scope>NUCLEOTIDE SEQUENCE</scope>
    <source>
        <strain evidence="3">R05AC</strain>
    </source>
</reference>
<evidence type="ECO:0000313" key="3">
    <source>
        <dbReference type="EMBL" id="KAK1740414.1"/>
    </source>
</evidence>
<evidence type="ECO:0000259" key="2">
    <source>
        <dbReference type="Pfam" id="PF00804"/>
    </source>
</evidence>
<organism evidence="3 4">
    <name type="scientific">Skeletonema marinoi</name>
    <dbReference type="NCBI Taxonomy" id="267567"/>
    <lineage>
        <taxon>Eukaryota</taxon>
        <taxon>Sar</taxon>
        <taxon>Stramenopiles</taxon>
        <taxon>Ochrophyta</taxon>
        <taxon>Bacillariophyta</taxon>
        <taxon>Coscinodiscophyceae</taxon>
        <taxon>Thalassiosirophycidae</taxon>
        <taxon>Thalassiosirales</taxon>
        <taxon>Skeletonemataceae</taxon>
        <taxon>Skeletonema</taxon>
        <taxon>Skeletonema marinoi-dohrnii complex</taxon>
    </lineage>
</organism>
<evidence type="ECO:0000313" key="4">
    <source>
        <dbReference type="Proteomes" id="UP001224775"/>
    </source>
</evidence>
<dbReference type="Proteomes" id="UP001224775">
    <property type="component" value="Unassembled WGS sequence"/>
</dbReference>
<dbReference type="InterPro" id="IPR010989">
    <property type="entry name" value="SNARE"/>
</dbReference>
<feature type="domain" description="Syntaxin N-terminal" evidence="2">
    <location>
        <begin position="125"/>
        <end position="236"/>
    </location>
</feature>
<sequence length="639" mass="72659">MAALIADERSTIRRLFPLISESPALLQHASISLPTAPPPSELHALVNSKKWDDAIERCKTHPGEVSSQLRDERGYTVLHSLLAYNRTTDGDELIPLISAILRAAEEVDFQAEFPLGRVKYDDIYHMKQFYHDIEVIKSDIASIETATEQILTTPKENKAAIATFTTEAFKILNRAENCKKKLELLQEENLHIKKELSESKEKTNNTDDLCVREELVNKLQSKFSDEMKRYQESQKEVTGADLTAATSTDGRRTEGSLRLLLDQHNRAKWSPLHLICLQGGFTRGKVPLLRILLQEHPDSSQQLLKLLDRQNRNLLHHLTEISVPTDDTFQAVHYVIGKEYSLLLQKDDRGKTPLDYVFDRHYMHANSARSRLSNGNTVEERYENTYLLLQVLVGYLERGEGSAGTYAINEEQVNNDDIIPQNLFHAVCRLPMGVCPELMFKFLFKGIASIEKEVDENGNTALHLLLANPSYTGEGNASQQQSYRPRNRAYNQSQREFRHVLASNRDAIYAQNNSGHLPLRIAMDARRRDVMTDLIMINHEAVLLDERLDDSPILMAHVLGVVASSSDVLEPDSEPKIVDDVVQPLDTMFELIRARPAVVSFGRSEALDSEDGKRLDLEGKKSWRKKLNPFRFFSRDSKH</sequence>
<comment type="caution">
    <text evidence="3">The sequence shown here is derived from an EMBL/GenBank/DDBJ whole genome shotgun (WGS) entry which is preliminary data.</text>
</comment>
<evidence type="ECO:0000256" key="1">
    <source>
        <dbReference type="SAM" id="Coils"/>
    </source>
</evidence>
<proteinExistence type="predicted"/>
<dbReference type="AlphaFoldDB" id="A0AAD9DBZ5"/>
<accession>A0AAD9DBZ5</accession>
<dbReference type="GO" id="GO:0016020">
    <property type="term" value="C:membrane"/>
    <property type="evidence" value="ECO:0007669"/>
    <property type="project" value="InterPro"/>
</dbReference>